<dbReference type="InterPro" id="IPR011042">
    <property type="entry name" value="6-blade_b-propeller_TolB-like"/>
</dbReference>
<evidence type="ECO:0000256" key="1">
    <source>
        <dbReference type="SAM" id="MobiDB-lite"/>
    </source>
</evidence>
<dbReference type="PANTHER" id="PTHR19328">
    <property type="entry name" value="HEDGEHOG-INTERACTING PROTEIN"/>
    <property type="match status" value="1"/>
</dbReference>
<feature type="region of interest" description="Disordered" evidence="1">
    <location>
        <begin position="1"/>
        <end position="72"/>
    </location>
</feature>
<keyword evidence="4" id="KW-1185">Reference proteome</keyword>
<protein>
    <submittedName>
        <fullName evidence="3">PQQ-dependent sugar dehydrogenase</fullName>
    </submittedName>
</protein>
<dbReference type="RefSeq" id="WP_163743335.1">
    <property type="nucleotide sequence ID" value="NZ_JAAGOA010000023.1"/>
</dbReference>
<sequence length="397" mass="41227">MAVGFGVSACTSADGPGDDPDEPRAQAVTPTSDTSDILESPDGSPSPDTSPTEGEASPTAGSEPPALTPGDHTELVTGLEAPWGLAFLPDSSALVSQRLSGEILRVPSAGGEPELVGAVPGVETSSEGGLLGIVVSPDFETDRTLFAYVSGSPTNRVVSLRVAEDYSSLDQTGVLIDGIETADRHHGGRLRIGPDGYLWIGTGDAFLPENAADDESLNGKILRIGLDGSIPEDNPSGTAVYSSGHRNVQGITFGPDGTVYASELGHRTWDEVNVLRAGRDYGWPETEGVEGDTGEPPIFTIHPDDASPSGVAYAGGSLWLGALGGQRLWQLPVDGPRASGDPVEHFVGEYGRIRTVEVAPDGALWIVTSNTDGATWGGTEPRPGDDRIIRIELVPSS</sequence>
<organism evidence="3 4">
    <name type="scientific">Phytoactinopolyspora halotolerans</name>
    <dbReference type="NCBI Taxonomy" id="1981512"/>
    <lineage>
        <taxon>Bacteria</taxon>
        <taxon>Bacillati</taxon>
        <taxon>Actinomycetota</taxon>
        <taxon>Actinomycetes</taxon>
        <taxon>Jiangellales</taxon>
        <taxon>Jiangellaceae</taxon>
        <taxon>Phytoactinopolyspora</taxon>
    </lineage>
</organism>
<dbReference type="Gene3D" id="2.120.10.30">
    <property type="entry name" value="TolB, C-terminal domain"/>
    <property type="match status" value="1"/>
</dbReference>
<name>A0A6L9SGU0_9ACTN</name>
<feature type="domain" description="Glucose/Sorbosone dehydrogenase" evidence="2">
    <location>
        <begin position="79"/>
        <end position="374"/>
    </location>
</feature>
<dbReference type="SUPFAM" id="SSF50952">
    <property type="entry name" value="Soluble quinoprotein glucose dehydrogenase"/>
    <property type="match status" value="1"/>
</dbReference>
<evidence type="ECO:0000259" key="2">
    <source>
        <dbReference type="Pfam" id="PF07995"/>
    </source>
</evidence>
<gene>
    <name evidence="3" type="ORF">G1H10_25730</name>
</gene>
<accession>A0A6L9SGU0</accession>
<dbReference type="PANTHER" id="PTHR19328:SF13">
    <property type="entry name" value="HIPL1 PROTEIN"/>
    <property type="match status" value="1"/>
</dbReference>
<dbReference type="InterPro" id="IPR011041">
    <property type="entry name" value="Quinoprot_gluc/sorb_DH_b-prop"/>
</dbReference>
<evidence type="ECO:0000313" key="4">
    <source>
        <dbReference type="Proteomes" id="UP000475214"/>
    </source>
</evidence>
<feature type="compositionally biased region" description="Low complexity" evidence="1">
    <location>
        <begin position="40"/>
        <end position="54"/>
    </location>
</feature>
<dbReference type="Proteomes" id="UP000475214">
    <property type="component" value="Unassembled WGS sequence"/>
</dbReference>
<dbReference type="EMBL" id="JAAGOA010000023">
    <property type="protein sequence ID" value="NEE03571.1"/>
    <property type="molecule type" value="Genomic_DNA"/>
</dbReference>
<proteinExistence type="predicted"/>
<dbReference type="AlphaFoldDB" id="A0A6L9SGU0"/>
<feature type="compositionally biased region" description="Polar residues" evidence="1">
    <location>
        <begin position="28"/>
        <end position="37"/>
    </location>
</feature>
<comment type="caution">
    <text evidence="3">The sequence shown here is derived from an EMBL/GenBank/DDBJ whole genome shotgun (WGS) entry which is preliminary data.</text>
</comment>
<reference evidence="3 4" key="1">
    <citation type="submission" date="2020-02" db="EMBL/GenBank/DDBJ databases">
        <authorList>
            <person name="Li X.-J."/>
            <person name="Han X.-M."/>
        </authorList>
    </citation>
    <scope>NUCLEOTIDE SEQUENCE [LARGE SCALE GENOMIC DNA]</scope>
    <source>
        <strain evidence="3 4">CCTCC AB 2017055</strain>
    </source>
</reference>
<dbReference type="Pfam" id="PF07995">
    <property type="entry name" value="GSDH"/>
    <property type="match status" value="1"/>
</dbReference>
<evidence type="ECO:0000313" key="3">
    <source>
        <dbReference type="EMBL" id="NEE03571.1"/>
    </source>
</evidence>
<dbReference type="InterPro" id="IPR012938">
    <property type="entry name" value="Glc/Sorbosone_DH"/>
</dbReference>